<organism evidence="2 3">
    <name type="scientific">Thermoanaerobacter kivui</name>
    <name type="common">Acetogenium kivui</name>
    <dbReference type="NCBI Taxonomy" id="2325"/>
    <lineage>
        <taxon>Bacteria</taxon>
        <taxon>Bacillati</taxon>
        <taxon>Bacillota</taxon>
        <taxon>Clostridia</taxon>
        <taxon>Thermoanaerobacterales</taxon>
        <taxon>Thermoanaerobacteraceae</taxon>
        <taxon>Thermoanaerobacter</taxon>
    </lineage>
</organism>
<dbReference type="InterPro" id="IPR001451">
    <property type="entry name" value="Hexapep"/>
</dbReference>
<evidence type="ECO:0000259" key="1">
    <source>
        <dbReference type="Pfam" id="PF25087"/>
    </source>
</evidence>
<dbReference type="Pfam" id="PF14602">
    <property type="entry name" value="Hexapep_2"/>
    <property type="match status" value="1"/>
</dbReference>
<protein>
    <submittedName>
        <fullName evidence="2">UDP-3-O-(3-hydroxymyristoyl) glucosamine N-acyltransferase</fullName>
    </submittedName>
</protein>
<dbReference type="CDD" id="cd03358">
    <property type="entry name" value="LbH_WxcM_N_like"/>
    <property type="match status" value="1"/>
</dbReference>
<dbReference type="HOGENOM" id="CLU_051638_9_0_9"/>
<gene>
    <name evidence="2" type="ORF">TKV_c06650</name>
</gene>
<dbReference type="SUPFAM" id="SSF51161">
    <property type="entry name" value="Trimeric LpxA-like enzymes"/>
    <property type="match status" value="1"/>
</dbReference>
<dbReference type="Pfam" id="PF00132">
    <property type="entry name" value="Hexapep"/>
    <property type="match status" value="1"/>
</dbReference>
<feature type="domain" description="Mannose-1-phosphate guanyltransferase C-terminal" evidence="1">
    <location>
        <begin position="77"/>
        <end position="164"/>
    </location>
</feature>
<dbReference type="Pfam" id="PF25087">
    <property type="entry name" value="GMPPB_C"/>
    <property type="match status" value="1"/>
</dbReference>
<keyword evidence="3" id="KW-1185">Reference proteome</keyword>
<dbReference type="eggNOG" id="COG1044">
    <property type="taxonomic scope" value="Bacteria"/>
</dbReference>
<reference evidence="3" key="1">
    <citation type="journal article" date="2015" name="Genome Announc.">
        <title>Whole-Genome Sequences of 80 Environmental and Clinical Isolates of Burkholderia pseudomallei.</title>
        <authorList>
            <person name="Johnson S.L."/>
            <person name="Baker A.L."/>
            <person name="Chain P.S."/>
            <person name="Currie B.J."/>
            <person name="Daligault H.E."/>
            <person name="Davenport K.W."/>
            <person name="Davis C.B."/>
            <person name="Inglis T.J."/>
            <person name="Kaestli M."/>
            <person name="Koren S."/>
            <person name="Mayo M."/>
            <person name="Merritt A.J."/>
            <person name="Price E.P."/>
            <person name="Sarovich D.S."/>
            <person name="Warner J."/>
            <person name="Rosovitz M.J."/>
        </authorList>
    </citation>
    <scope>NUCLEOTIDE SEQUENCE [LARGE SCALE GENOMIC DNA]</scope>
    <source>
        <strain evidence="3">DSM 2030</strain>
    </source>
</reference>
<dbReference type="PANTHER" id="PTHR43300:SF4">
    <property type="entry name" value="ACYL-[ACYL-CARRIER-PROTEIN]--UDP-N-ACETYLGLUCOSAMINE O-ACYLTRANSFERASE"/>
    <property type="match status" value="1"/>
</dbReference>
<sequence length="236" mass="25421">MNYISEKARIGQNVIIGYFTVIEDDVEIGDNCVIGNNVTIYKGSIIGNNVRIDDNVVIGKQPMRAATSIFKDKQQKPPCKIGDDCIIGTSTVIYAGCEIGKKCLIADLATVREDVVIGDMTIVGRGVAIENYCKIGSKCKIETNAYITAYSELEDEVFIAPCVATSNDNSAGRDPDRFSKMKGVTVKRKSRIGVNATILPGKVIGEDAFVGAGSVVTRDVEDGKIVVGNPAREFMK</sequence>
<accession>A0A097APV4</accession>
<dbReference type="EMBL" id="CP009170">
    <property type="protein sequence ID" value="AIS51850.1"/>
    <property type="molecule type" value="Genomic_DNA"/>
</dbReference>
<dbReference type="STRING" id="2325.TKV_c06650"/>
<dbReference type="InterPro" id="IPR056729">
    <property type="entry name" value="GMPPB_C"/>
</dbReference>
<proteinExistence type="predicted"/>
<dbReference type="AlphaFoldDB" id="A0A097APV4"/>
<keyword evidence="2" id="KW-0808">Transferase</keyword>
<dbReference type="RefSeq" id="WP_049686188.1">
    <property type="nucleotide sequence ID" value="NZ_CP009170.1"/>
</dbReference>
<dbReference type="InterPro" id="IPR050179">
    <property type="entry name" value="Trans_hexapeptide_repeat"/>
</dbReference>
<dbReference type="OrthoDB" id="9782926at2"/>
<dbReference type="KEGG" id="tki:TKV_c06650"/>
<evidence type="ECO:0000313" key="2">
    <source>
        <dbReference type="EMBL" id="AIS51850.1"/>
    </source>
</evidence>
<dbReference type="GO" id="GO:0016746">
    <property type="term" value="F:acyltransferase activity"/>
    <property type="evidence" value="ECO:0007669"/>
    <property type="project" value="UniProtKB-KW"/>
</dbReference>
<dbReference type="InterPro" id="IPR011004">
    <property type="entry name" value="Trimer_LpxA-like_sf"/>
</dbReference>
<dbReference type="Proteomes" id="UP000029669">
    <property type="component" value="Chromosome"/>
</dbReference>
<evidence type="ECO:0000313" key="3">
    <source>
        <dbReference type="Proteomes" id="UP000029669"/>
    </source>
</evidence>
<dbReference type="Gene3D" id="2.160.10.10">
    <property type="entry name" value="Hexapeptide repeat proteins"/>
    <property type="match status" value="2"/>
</dbReference>
<name>A0A097APV4_THEKI</name>
<dbReference type="PANTHER" id="PTHR43300">
    <property type="entry name" value="ACETYLTRANSFERASE"/>
    <property type="match status" value="1"/>
</dbReference>
<keyword evidence="2" id="KW-0012">Acyltransferase</keyword>